<comment type="caution">
    <text evidence="1">The sequence shown here is derived from an EMBL/GenBank/DDBJ whole genome shotgun (WGS) entry which is preliminary data.</text>
</comment>
<evidence type="ECO:0000313" key="1">
    <source>
        <dbReference type="EMBL" id="MDI6105205.1"/>
    </source>
</evidence>
<organism evidence="1 2">
    <name type="scientific">Actinoplanes sandaracinus</name>
    <dbReference type="NCBI Taxonomy" id="3045177"/>
    <lineage>
        <taxon>Bacteria</taxon>
        <taxon>Bacillati</taxon>
        <taxon>Actinomycetota</taxon>
        <taxon>Actinomycetes</taxon>
        <taxon>Micromonosporales</taxon>
        <taxon>Micromonosporaceae</taxon>
        <taxon>Actinoplanes</taxon>
    </lineage>
</organism>
<dbReference type="EMBL" id="JASCTH010000042">
    <property type="protein sequence ID" value="MDI6105205.1"/>
    <property type="molecule type" value="Genomic_DNA"/>
</dbReference>
<accession>A0ABT6WZM1</accession>
<sequence>MFIVLLRFSENKAAAAEHMPGHQQWIRQGLDDQVFLLVGGIRPGLGGAVLAHETTLPELQRRVAEDPFVVHRVVDAEILEITPGMADHRLDFLVPAG</sequence>
<evidence type="ECO:0008006" key="3">
    <source>
        <dbReference type="Google" id="ProtNLM"/>
    </source>
</evidence>
<dbReference type="InterPro" id="IPR011008">
    <property type="entry name" value="Dimeric_a/b-barrel"/>
</dbReference>
<evidence type="ECO:0000313" key="2">
    <source>
        <dbReference type="Proteomes" id="UP001241758"/>
    </source>
</evidence>
<keyword evidence="2" id="KW-1185">Reference proteome</keyword>
<gene>
    <name evidence="1" type="ORF">QLQ12_42135</name>
</gene>
<reference evidence="1 2" key="1">
    <citation type="submission" date="2023-05" db="EMBL/GenBank/DDBJ databases">
        <title>Actinoplanes sp. NEAU-A12 genome sequencing.</title>
        <authorList>
            <person name="Wang Z.-S."/>
        </authorList>
    </citation>
    <scope>NUCLEOTIDE SEQUENCE [LARGE SCALE GENOMIC DNA]</scope>
    <source>
        <strain evidence="1 2">NEAU-A12</strain>
    </source>
</reference>
<dbReference type="PANTHER" id="PTHR37828:SF1">
    <property type="entry name" value="YCII-RELATED DOMAIN-CONTAINING PROTEIN"/>
    <property type="match status" value="1"/>
</dbReference>
<name>A0ABT6WZM1_9ACTN</name>
<dbReference type="Proteomes" id="UP001241758">
    <property type="component" value="Unassembled WGS sequence"/>
</dbReference>
<protein>
    <recommendedName>
        <fullName evidence="3">YCII-related domain-containing protein</fullName>
    </recommendedName>
</protein>
<proteinExistence type="predicted"/>
<dbReference type="RefSeq" id="WP_282766673.1">
    <property type="nucleotide sequence ID" value="NZ_JASCTH010000042.1"/>
</dbReference>
<dbReference type="PANTHER" id="PTHR37828">
    <property type="entry name" value="GSR2449 PROTEIN"/>
    <property type="match status" value="1"/>
</dbReference>
<dbReference type="SUPFAM" id="SSF54909">
    <property type="entry name" value="Dimeric alpha+beta barrel"/>
    <property type="match status" value="1"/>
</dbReference>